<keyword evidence="2 5" id="KW-0808">Transferase</keyword>
<evidence type="ECO:0000313" key="8">
    <source>
        <dbReference type="EMBL" id="SFM53069.1"/>
    </source>
</evidence>
<feature type="domain" description="tRNA (adenine(58)-N(1))-methyltransferase catalytic subunit TRM61 C-terminal" evidence="7">
    <location>
        <begin position="71"/>
        <end position="235"/>
    </location>
</feature>
<dbReference type="Proteomes" id="UP000199611">
    <property type="component" value="Unassembled WGS sequence"/>
</dbReference>
<dbReference type="EMBL" id="FOUU01000001">
    <property type="protein sequence ID" value="SFM53069.1"/>
    <property type="molecule type" value="Genomic_DNA"/>
</dbReference>
<dbReference type="PANTHER" id="PTHR12133">
    <property type="entry name" value="TRNA (ADENINE(58)-N(1))-METHYLTRANSFERASE"/>
    <property type="match status" value="1"/>
</dbReference>
<protein>
    <recommendedName>
        <fullName evidence="5">tRNA (adenine(58)-N(1))-methyltransferase TrmI</fullName>
        <ecNumber evidence="5">2.1.1.220</ecNumber>
    </recommendedName>
</protein>
<feature type="binding site" evidence="6">
    <location>
        <position position="128"/>
    </location>
    <ligand>
        <name>S-adenosyl-L-methionine</name>
        <dbReference type="ChEBI" id="CHEBI:59789"/>
    </ligand>
</feature>
<comment type="similarity">
    <text evidence="5">Belongs to the class I-like SAM-binding methyltransferase superfamily. TRM61 family.</text>
</comment>
<dbReference type="Gene3D" id="3.10.330.20">
    <property type="match status" value="1"/>
</dbReference>
<dbReference type="PANTHER" id="PTHR12133:SF1">
    <property type="entry name" value="TRNA (ADENINE(58)-N(1))-METHYLTRANSFERASE, MITOCHONDRIAL"/>
    <property type="match status" value="1"/>
</dbReference>
<sequence length="274" mass="30765">MTVFQPGEWVLLTTDKGKNWLVRLSPGESFSCHLGSISHDDIIGREEGHCWVTPKGVNVFLFRPAMKDLLFHLRRKTQIIYPKDAAMIICYGDIRPGLRVLESGLGSGALTLFLLSAIGPDGMLVSVEMRPEFADLAMDNVRRFLGNLPAQWSVVISDIENPGLKGPFDRIILDLPEPWKAASAASELLKPGGIIATLSPQITQVHAVVKELKRRGFRFLQTFEVLKRDWYIDERRTRPVDRMVAHTGFLTFGRKVILPGAQALQEDLEEENSF</sequence>
<proteinExistence type="inferred from homology"/>
<dbReference type="OrthoDB" id="9781391at2"/>
<dbReference type="Gene3D" id="3.40.50.150">
    <property type="entry name" value="Vaccinia Virus protein VP39"/>
    <property type="match status" value="1"/>
</dbReference>
<dbReference type="EC" id="2.1.1.220" evidence="5"/>
<keyword evidence="3 5" id="KW-0949">S-adenosyl-L-methionine</keyword>
<keyword evidence="1 5" id="KW-0489">Methyltransferase</keyword>
<feature type="binding site" evidence="6">
    <location>
        <position position="158"/>
    </location>
    <ligand>
        <name>S-adenosyl-L-methionine</name>
        <dbReference type="ChEBI" id="CHEBI:59789"/>
    </ligand>
</feature>
<organism evidence="8 9">
    <name type="scientific">Thermodesulforhabdus norvegica</name>
    <dbReference type="NCBI Taxonomy" id="39841"/>
    <lineage>
        <taxon>Bacteria</taxon>
        <taxon>Pseudomonadati</taxon>
        <taxon>Thermodesulfobacteriota</taxon>
        <taxon>Syntrophobacteria</taxon>
        <taxon>Syntrophobacterales</taxon>
        <taxon>Thermodesulforhabdaceae</taxon>
        <taxon>Thermodesulforhabdus</taxon>
    </lineage>
</organism>
<dbReference type="GO" id="GO:0160107">
    <property type="term" value="F:tRNA (adenine(58)-N1)-methyltransferase activity"/>
    <property type="evidence" value="ECO:0007669"/>
    <property type="project" value="UniProtKB-EC"/>
</dbReference>
<keyword evidence="4 5" id="KW-0819">tRNA processing</keyword>
<comment type="catalytic activity">
    <reaction evidence="5">
        <text>adenosine(58) in tRNA + S-adenosyl-L-methionine = N(1)-methyladenosine(58) in tRNA + S-adenosyl-L-homocysteine + H(+)</text>
        <dbReference type="Rhea" id="RHEA:43152"/>
        <dbReference type="Rhea" id="RHEA-COMP:10365"/>
        <dbReference type="Rhea" id="RHEA-COMP:10366"/>
        <dbReference type="ChEBI" id="CHEBI:15378"/>
        <dbReference type="ChEBI" id="CHEBI:57856"/>
        <dbReference type="ChEBI" id="CHEBI:59789"/>
        <dbReference type="ChEBI" id="CHEBI:74411"/>
        <dbReference type="ChEBI" id="CHEBI:74491"/>
        <dbReference type="EC" id="2.1.1.220"/>
    </reaction>
</comment>
<dbReference type="Pfam" id="PF08704">
    <property type="entry name" value="GCD14"/>
    <property type="match status" value="1"/>
</dbReference>
<reference evidence="8 9" key="1">
    <citation type="submission" date="2016-10" db="EMBL/GenBank/DDBJ databases">
        <authorList>
            <person name="de Groot N.N."/>
        </authorList>
    </citation>
    <scope>NUCLEOTIDE SEQUENCE [LARGE SCALE GENOMIC DNA]</scope>
    <source>
        <strain evidence="8 9">DSM 9990</strain>
    </source>
</reference>
<dbReference type="FunFam" id="3.10.330.20:FF:000003">
    <property type="entry name" value="tRNA (Adenine(58)-N(1))-methyltransferase, mitochondrial isoform X1"/>
    <property type="match status" value="1"/>
</dbReference>
<evidence type="ECO:0000256" key="5">
    <source>
        <dbReference type="PIRNR" id="PIRNR017269"/>
    </source>
</evidence>
<evidence type="ECO:0000256" key="1">
    <source>
        <dbReference type="ARBA" id="ARBA00022603"/>
    </source>
</evidence>
<feature type="binding site" evidence="6">
    <location>
        <position position="174"/>
    </location>
    <ligand>
        <name>S-adenosyl-L-methionine</name>
        <dbReference type="ChEBI" id="CHEBI:59789"/>
    </ligand>
</feature>
<evidence type="ECO:0000256" key="2">
    <source>
        <dbReference type="ARBA" id="ARBA00022679"/>
    </source>
</evidence>
<dbReference type="InterPro" id="IPR029063">
    <property type="entry name" value="SAM-dependent_MTases_sf"/>
</dbReference>
<accession>A0A1I4RLL0</accession>
<dbReference type="CDD" id="cd02440">
    <property type="entry name" value="AdoMet_MTases"/>
    <property type="match status" value="1"/>
</dbReference>
<dbReference type="AlphaFoldDB" id="A0A1I4RLL0"/>
<dbReference type="PROSITE" id="PS51620">
    <property type="entry name" value="SAM_TRM61"/>
    <property type="match status" value="1"/>
</dbReference>
<dbReference type="Pfam" id="PF14801">
    <property type="entry name" value="TrmI-like_N"/>
    <property type="match status" value="1"/>
</dbReference>
<dbReference type="RefSeq" id="WP_093393460.1">
    <property type="nucleotide sequence ID" value="NZ_FOUU01000001.1"/>
</dbReference>
<dbReference type="GO" id="GO:0031515">
    <property type="term" value="C:tRNA (m1A) methyltransferase complex"/>
    <property type="evidence" value="ECO:0007669"/>
    <property type="project" value="UniProtKB-UniRule"/>
</dbReference>
<dbReference type="InterPro" id="IPR049470">
    <property type="entry name" value="TRM61_C"/>
</dbReference>
<evidence type="ECO:0000256" key="4">
    <source>
        <dbReference type="ARBA" id="ARBA00022694"/>
    </source>
</evidence>
<evidence type="ECO:0000313" key="9">
    <source>
        <dbReference type="Proteomes" id="UP000199611"/>
    </source>
</evidence>
<dbReference type="PIRSF" id="PIRSF017269">
    <property type="entry name" value="GCD14"/>
    <property type="match status" value="1"/>
</dbReference>
<comment type="subunit">
    <text evidence="5">Homotetramer composed of a dimer of dimers.</text>
</comment>
<dbReference type="InterPro" id="IPR014816">
    <property type="entry name" value="tRNA_MeTrfase_Gcd14"/>
</dbReference>
<evidence type="ECO:0000259" key="7">
    <source>
        <dbReference type="Pfam" id="PF08704"/>
    </source>
</evidence>
<dbReference type="GO" id="GO:0030488">
    <property type="term" value="P:tRNA methylation"/>
    <property type="evidence" value="ECO:0007669"/>
    <property type="project" value="InterPro"/>
</dbReference>
<gene>
    <name evidence="8" type="ORF">SAMN05660836_00683</name>
</gene>
<feature type="binding site" evidence="6">
    <location>
        <begin position="107"/>
        <end position="110"/>
    </location>
    <ligand>
        <name>S-adenosyl-L-methionine</name>
        <dbReference type="ChEBI" id="CHEBI:59789"/>
    </ligand>
</feature>
<comment type="function">
    <text evidence="5">Catalyzes the S-adenosyl-L-methionine-dependent formation of N(1)-methyladenine at position 58 (m1A58) in tRNA.</text>
</comment>
<dbReference type="SUPFAM" id="SSF53335">
    <property type="entry name" value="S-adenosyl-L-methionine-dependent methyltransferases"/>
    <property type="match status" value="1"/>
</dbReference>
<evidence type="ECO:0000256" key="6">
    <source>
        <dbReference type="PIRSR" id="PIRSR017269-1"/>
    </source>
</evidence>
<evidence type="ECO:0000256" key="3">
    <source>
        <dbReference type="ARBA" id="ARBA00022691"/>
    </source>
</evidence>
<dbReference type="STRING" id="39841.SAMN05660836_00683"/>
<name>A0A1I4RLL0_9BACT</name>
<keyword evidence="9" id="KW-1185">Reference proteome</keyword>